<dbReference type="InterPro" id="IPR036396">
    <property type="entry name" value="Cyt_P450_sf"/>
</dbReference>
<dbReference type="PANTHER" id="PTHR47956">
    <property type="entry name" value="CYTOCHROME P450 71B11-RELATED"/>
    <property type="match status" value="1"/>
</dbReference>
<dbReference type="EMBL" id="EQ973789">
    <property type="protein sequence ID" value="EEF47617.1"/>
    <property type="molecule type" value="Genomic_DNA"/>
</dbReference>
<keyword evidence="6" id="KW-0472">Membrane</keyword>
<dbReference type="GO" id="GO:0005506">
    <property type="term" value="F:iron ion binding"/>
    <property type="evidence" value="ECO:0007669"/>
    <property type="project" value="InterPro"/>
</dbReference>
<evidence type="ECO:0000256" key="3">
    <source>
        <dbReference type="ARBA" id="ARBA00022692"/>
    </source>
</evidence>
<organism evidence="7 8">
    <name type="scientific">Ricinus communis</name>
    <name type="common">Castor bean</name>
    <dbReference type="NCBI Taxonomy" id="3988"/>
    <lineage>
        <taxon>Eukaryota</taxon>
        <taxon>Viridiplantae</taxon>
        <taxon>Streptophyta</taxon>
        <taxon>Embryophyta</taxon>
        <taxon>Tracheophyta</taxon>
        <taxon>Spermatophyta</taxon>
        <taxon>Magnoliopsida</taxon>
        <taxon>eudicotyledons</taxon>
        <taxon>Gunneridae</taxon>
        <taxon>Pentapetalae</taxon>
        <taxon>rosids</taxon>
        <taxon>fabids</taxon>
        <taxon>Malpighiales</taxon>
        <taxon>Euphorbiaceae</taxon>
        <taxon>Acalyphoideae</taxon>
        <taxon>Acalypheae</taxon>
        <taxon>Ricinus</taxon>
    </lineage>
</organism>
<dbReference type="GO" id="GO:0004497">
    <property type="term" value="F:monooxygenase activity"/>
    <property type="evidence" value="ECO:0007669"/>
    <property type="project" value="InterPro"/>
</dbReference>
<gene>
    <name evidence="7" type="ORF">RCOM_1083990</name>
</gene>
<dbReference type="InParanoid" id="B9RMU4"/>
<evidence type="ECO:0008006" key="9">
    <source>
        <dbReference type="Google" id="ProtNLM"/>
    </source>
</evidence>
<sequence length="62" mass="7095">MGMVMMEIALANLLYCFNWKLPSDTKGEFNMEEKAGLTVAKKIALRLVPINYLCWEPKDDLS</sequence>
<dbReference type="PANTHER" id="PTHR47956:SF5">
    <property type="entry name" value="CYTOCHROME P450 71B25-RELATED"/>
    <property type="match status" value="1"/>
</dbReference>
<accession>B9RMU4</accession>
<evidence type="ECO:0000313" key="8">
    <source>
        <dbReference type="Proteomes" id="UP000008311"/>
    </source>
</evidence>
<dbReference type="GO" id="GO:0016705">
    <property type="term" value="F:oxidoreductase activity, acting on paired donors, with incorporation or reduction of molecular oxygen"/>
    <property type="evidence" value="ECO:0007669"/>
    <property type="project" value="InterPro"/>
</dbReference>
<comment type="subcellular location">
    <subcellularLocation>
        <location evidence="1">Membrane</location>
        <topology evidence="1">Single-pass membrane protein</topology>
    </subcellularLocation>
</comment>
<protein>
    <recommendedName>
        <fullName evidence="9">Cytochrome P450</fullName>
    </recommendedName>
</protein>
<comment type="similarity">
    <text evidence="2">Belongs to the cytochrome P450 family.</text>
</comment>
<proteinExistence type="inferred from homology"/>
<evidence type="ECO:0000313" key="7">
    <source>
        <dbReference type="EMBL" id="EEF47617.1"/>
    </source>
</evidence>
<evidence type="ECO:0000256" key="5">
    <source>
        <dbReference type="ARBA" id="ARBA00023002"/>
    </source>
</evidence>
<evidence type="ECO:0000256" key="6">
    <source>
        <dbReference type="ARBA" id="ARBA00023136"/>
    </source>
</evidence>
<dbReference type="GO" id="GO:0020037">
    <property type="term" value="F:heme binding"/>
    <property type="evidence" value="ECO:0007669"/>
    <property type="project" value="InterPro"/>
</dbReference>
<dbReference type="GO" id="GO:0016020">
    <property type="term" value="C:membrane"/>
    <property type="evidence" value="ECO:0007669"/>
    <property type="project" value="UniProtKB-SubCell"/>
</dbReference>
<name>B9RMU4_RICCO</name>
<evidence type="ECO:0000256" key="1">
    <source>
        <dbReference type="ARBA" id="ARBA00004167"/>
    </source>
</evidence>
<keyword evidence="4" id="KW-1133">Transmembrane helix</keyword>
<evidence type="ECO:0000256" key="2">
    <source>
        <dbReference type="ARBA" id="ARBA00010617"/>
    </source>
</evidence>
<dbReference type="InterPro" id="IPR050193">
    <property type="entry name" value="Cytochrome_P450_71"/>
</dbReference>
<keyword evidence="3" id="KW-0812">Transmembrane</keyword>
<reference evidence="8" key="1">
    <citation type="journal article" date="2010" name="Nat. Biotechnol.">
        <title>Draft genome sequence of the oilseed species Ricinus communis.</title>
        <authorList>
            <person name="Chan A.P."/>
            <person name="Crabtree J."/>
            <person name="Zhao Q."/>
            <person name="Lorenzi H."/>
            <person name="Orvis J."/>
            <person name="Puiu D."/>
            <person name="Melake-Berhan A."/>
            <person name="Jones K.M."/>
            <person name="Redman J."/>
            <person name="Chen G."/>
            <person name="Cahoon E.B."/>
            <person name="Gedil M."/>
            <person name="Stanke M."/>
            <person name="Haas B.J."/>
            <person name="Wortman J.R."/>
            <person name="Fraser-Liggett C.M."/>
            <person name="Ravel J."/>
            <person name="Rabinowicz P.D."/>
        </authorList>
    </citation>
    <scope>NUCLEOTIDE SEQUENCE [LARGE SCALE GENOMIC DNA]</scope>
    <source>
        <strain evidence="8">cv. Hale</strain>
    </source>
</reference>
<dbReference type="Proteomes" id="UP000008311">
    <property type="component" value="Unassembled WGS sequence"/>
</dbReference>
<keyword evidence="5" id="KW-0560">Oxidoreductase</keyword>
<dbReference type="SUPFAM" id="SSF48264">
    <property type="entry name" value="Cytochrome P450"/>
    <property type="match status" value="1"/>
</dbReference>
<evidence type="ECO:0000256" key="4">
    <source>
        <dbReference type="ARBA" id="ARBA00022989"/>
    </source>
</evidence>
<keyword evidence="8" id="KW-1185">Reference proteome</keyword>
<dbReference type="AlphaFoldDB" id="B9RMU4"/>
<dbReference type="STRING" id="3988.B9RMU4"/>